<keyword evidence="2" id="KW-0732">Signal</keyword>
<organism evidence="3 4">
    <name type="scientific">Eumeta variegata</name>
    <name type="common">Bagworm moth</name>
    <name type="synonym">Eumeta japonica</name>
    <dbReference type="NCBI Taxonomy" id="151549"/>
    <lineage>
        <taxon>Eukaryota</taxon>
        <taxon>Metazoa</taxon>
        <taxon>Ecdysozoa</taxon>
        <taxon>Arthropoda</taxon>
        <taxon>Hexapoda</taxon>
        <taxon>Insecta</taxon>
        <taxon>Pterygota</taxon>
        <taxon>Neoptera</taxon>
        <taxon>Endopterygota</taxon>
        <taxon>Lepidoptera</taxon>
        <taxon>Glossata</taxon>
        <taxon>Ditrysia</taxon>
        <taxon>Tineoidea</taxon>
        <taxon>Psychidae</taxon>
        <taxon>Oiketicinae</taxon>
        <taxon>Eumeta</taxon>
    </lineage>
</organism>
<dbReference type="Proteomes" id="UP000299102">
    <property type="component" value="Unassembled WGS sequence"/>
</dbReference>
<protein>
    <submittedName>
        <fullName evidence="3">Uncharacterized protein</fullName>
    </submittedName>
</protein>
<name>A0A4C2AAV5_EUMVA</name>
<keyword evidence="4" id="KW-1185">Reference proteome</keyword>
<accession>A0A4C2AAV5</accession>
<evidence type="ECO:0000256" key="1">
    <source>
        <dbReference type="SAM" id="MobiDB-lite"/>
    </source>
</evidence>
<evidence type="ECO:0000256" key="2">
    <source>
        <dbReference type="SAM" id="SignalP"/>
    </source>
</evidence>
<feature type="region of interest" description="Disordered" evidence="1">
    <location>
        <begin position="34"/>
        <end position="62"/>
    </location>
</feature>
<feature type="chain" id="PRO_5020029278" evidence="2">
    <location>
        <begin position="22"/>
        <end position="126"/>
    </location>
</feature>
<comment type="caution">
    <text evidence="3">The sequence shown here is derived from an EMBL/GenBank/DDBJ whole genome shotgun (WGS) entry which is preliminary data.</text>
</comment>
<reference evidence="3 4" key="1">
    <citation type="journal article" date="2019" name="Commun. Biol.">
        <title>The bagworm genome reveals a unique fibroin gene that provides high tensile strength.</title>
        <authorList>
            <person name="Kono N."/>
            <person name="Nakamura H."/>
            <person name="Ohtoshi R."/>
            <person name="Tomita M."/>
            <person name="Numata K."/>
            <person name="Arakawa K."/>
        </authorList>
    </citation>
    <scope>NUCLEOTIDE SEQUENCE [LARGE SCALE GENOMIC DNA]</scope>
</reference>
<dbReference type="EMBL" id="BGZK01002765">
    <property type="protein sequence ID" value="GBP96289.1"/>
    <property type="molecule type" value="Genomic_DNA"/>
</dbReference>
<feature type="signal peptide" evidence="2">
    <location>
        <begin position="1"/>
        <end position="21"/>
    </location>
</feature>
<evidence type="ECO:0000313" key="4">
    <source>
        <dbReference type="Proteomes" id="UP000299102"/>
    </source>
</evidence>
<feature type="compositionally biased region" description="Low complexity" evidence="1">
    <location>
        <begin position="37"/>
        <end position="49"/>
    </location>
</feature>
<dbReference type="AlphaFoldDB" id="A0A4C2AAV5"/>
<proteinExistence type="predicted"/>
<evidence type="ECO:0000313" key="3">
    <source>
        <dbReference type="EMBL" id="GBP96289.1"/>
    </source>
</evidence>
<sequence length="126" mass="13838">MLACIASLELVSFLTIPISMALWSTVARRRAGWQPNPAAGSRPARAAASLTPTPNAARPSYGKWRVNDVPTRHACALYVDVKLNSESYVYRYDPRNGSALSTAVVGEHSERFFSGERVIYHAKISD</sequence>
<gene>
    <name evidence="3" type="ORF">EVAR_92176_1</name>
</gene>